<evidence type="ECO:0000256" key="4">
    <source>
        <dbReference type="ARBA" id="ARBA00022692"/>
    </source>
</evidence>
<dbReference type="InterPro" id="IPR036640">
    <property type="entry name" value="ABC1_TM_sf"/>
</dbReference>
<sequence length="125" mass="14678">ILKIRQTSDTSTGQIVNVFTNDLNRIDYLFWYFWYLFIAPIELIVVYVLLWQYVGYSCTTGLGFILVVVVFQFASAKYINKYRFATAKLTDSRVKLMSEILNAMKVIKMYAWENSFAEKISKIRV</sequence>
<dbReference type="Proteomes" id="UP000288716">
    <property type="component" value="Unassembled WGS sequence"/>
</dbReference>
<dbReference type="Gene3D" id="1.20.1560.10">
    <property type="entry name" value="ABC transporter type 1, transmembrane domain"/>
    <property type="match status" value="1"/>
</dbReference>
<keyword evidence="3" id="KW-0813">Transport</keyword>
<protein>
    <submittedName>
        <fullName evidence="11">Multidrug resistance-associated protein 4-like protein</fullName>
    </submittedName>
</protein>
<evidence type="ECO:0000256" key="8">
    <source>
        <dbReference type="ARBA" id="ARBA00023136"/>
    </source>
</evidence>
<accession>A0A443S7X5</accession>
<feature type="transmembrane region" description="Helical" evidence="9">
    <location>
        <begin position="29"/>
        <end position="48"/>
    </location>
</feature>
<comment type="caution">
    <text evidence="11">The sequence shown here is derived from an EMBL/GenBank/DDBJ whole genome shotgun (WGS) entry which is preliminary data.</text>
</comment>
<evidence type="ECO:0000256" key="5">
    <source>
        <dbReference type="ARBA" id="ARBA00022741"/>
    </source>
</evidence>
<dbReference type="GO" id="GO:0005886">
    <property type="term" value="C:plasma membrane"/>
    <property type="evidence" value="ECO:0007669"/>
    <property type="project" value="TreeGrafter"/>
</dbReference>
<keyword evidence="5" id="KW-0547">Nucleotide-binding</keyword>
<evidence type="ECO:0000256" key="9">
    <source>
        <dbReference type="SAM" id="Phobius"/>
    </source>
</evidence>
<organism evidence="11 12">
    <name type="scientific">Leptotrombidium deliense</name>
    <dbReference type="NCBI Taxonomy" id="299467"/>
    <lineage>
        <taxon>Eukaryota</taxon>
        <taxon>Metazoa</taxon>
        <taxon>Ecdysozoa</taxon>
        <taxon>Arthropoda</taxon>
        <taxon>Chelicerata</taxon>
        <taxon>Arachnida</taxon>
        <taxon>Acari</taxon>
        <taxon>Acariformes</taxon>
        <taxon>Trombidiformes</taxon>
        <taxon>Prostigmata</taxon>
        <taxon>Anystina</taxon>
        <taxon>Parasitengona</taxon>
        <taxon>Trombiculoidea</taxon>
        <taxon>Trombiculidae</taxon>
        <taxon>Leptotrombidium</taxon>
    </lineage>
</organism>
<dbReference type="VEuPathDB" id="VectorBase:LDEU008398"/>
<comment type="subcellular location">
    <subcellularLocation>
        <location evidence="1">Membrane</location>
        <topology evidence="1">Multi-pass membrane protein</topology>
    </subcellularLocation>
</comment>
<dbReference type="InterPro" id="IPR011527">
    <property type="entry name" value="ABC1_TM_dom"/>
</dbReference>
<evidence type="ECO:0000256" key="3">
    <source>
        <dbReference type="ARBA" id="ARBA00022448"/>
    </source>
</evidence>
<proteinExistence type="inferred from homology"/>
<dbReference type="GO" id="GO:0140359">
    <property type="term" value="F:ABC-type transporter activity"/>
    <property type="evidence" value="ECO:0007669"/>
    <property type="project" value="InterPro"/>
</dbReference>
<evidence type="ECO:0000256" key="6">
    <source>
        <dbReference type="ARBA" id="ARBA00022840"/>
    </source>
</evidence>
<evidence type="ECO:0000313" key="12">
    <source>
        <dbReference type="Proteomes" id="UP000288716"/>
    </source>
</evidence>
<dbReference type="OrthoDB" id="6511082at2759"/>
<evidence type="ECO:0000256" key="2">
    <source>
        <dbReference type="ARBA" id="ARBA00009726"/>
    </source>
</evidence>
<keyword evidence="4 9" id="KW-0812">Transmembrane</keyword>
<comment type="similarity">
    <text evidence="2">Belongs to the ABC transporter superfamily. ABCC family. Conjugate transporter (TC 3.A.1.208) subfamily.</text>
</comment>
<dbReference type="Pfam" id="PF00664">
    <property type="entry name" value="ABC_membrane"/>
    <property type="match status" value="1"/>
</dbReference>
<dbReference type="GO" id="GO:0005524">
    <property type="term" value="F:ATP binding"/>
    <property type="evidence" value="ECO:0007669"/>
    <property type="project" value="UniProtKB-KW"/>
</dbReference>
<dbReference type="PANTHER" id="PTHR24223:SF456">
    <property type="entry name" value="MULTIDRUG RESISTANCE-ASSOCIATED PROTEIN LETHAL(2)03659"/>
    <property type="match status" value="1"/>
</dbReference>
<keyword evidence="7 9" id="KW-1133">Transmembrane helix</keyword>
<dbReference type="AlphaFoldDB" id="A0A443S7X5"/>
<dbReference type="EMBL" id="NCKV01006113">
    <property type="protein sequence ID" value="RWS23642.1"/>
    <property type="molecule type" value="Genomic_DNA"/>
</dbReference>
<reference evidence="11 12" key="1">
    <citation type="journal article" date="2018" name="Gigascience">
        <title>Genomes of trombidid mites reveal novel predicted allergens and laterally-transferred genes associated with secondary metabolism.</title>
        <authorList>
            <person name="Dong X."/>
            <person name="Chaisiri K."/>
            <person name="Xia D."/>
            <person name="Armstrong S.D."/>
            <person name="Fang Y."/>
            <person name="Donnelly M.J."/>
            <person name="Kadowaki T."/>
            <person name="McGarry J.W."/>
            <person name="Darby A.C."/>
            <person name="Makepeace B.L."/>
        </authorList>
    </citation>
    <scope>NUCLEOTIDE SEQUENCE [LARGE SCALE GENOMIC DNA]</scope>
    <source>
        <strain evidence="11">UoL-UT</strain>
    </source>
</reference>
<evidence type="ECO:0000313" key="11">
    <source>
        <dbReference type="EMBL" id="RWS23642.1"/>
    </source>
</evidence>
<keyword evidence="8 9" id="KW-0472">Membrane</keyword>
<dbReference type="PANTHER" id="PTHR24223">
    <property type="entry name" value="ATP-BINDING CASSETTE SUB-FAMILY C"/>
    <property type="match status" value="1"/>
</dbReference>
<evidence type="ECO:0000256" key="7">
    <source>
        <dbReference type="ARBA" id="ARBA00022989"/>
    </source>
</evidence>
<dbReference type="STRING" id="299467.A0A443S7X5"/>
<keyword evidence="6" id="KW-0067">ATP-binding</keyword>
<feature type="transmembrane region" description="Helical" evidence="9">
    <location>
        <begin position="54"/>
        <end position="74"/>
    </location>
</feature>
<dbReference type="SUPFAM" id="SSF90123">
    <property type="entry name" value="ABC transporter transmembrane region"/>
    <property type="match status" value="1"/>
</dbReference>
<evidence type="ECO:0000259" key="10">
    <source>
        <dbReference type="PROSITE" id="PS50929"/>
    </source>
</evidence>
<gene>
    <name evidence="11" type="ORF">B4U80_05351</name>
</gene>
<feature type="domain" description="ABC transmembrane type-1" evidence="10">
    <location>
        <begin position="1"/>
        <end position="125"/>
    </location>
</feature>
<dbReference type="InterPro" id="IPR050173">
    <property type="entry name" value="ABC_transporter_C-like"/>
</dbReference>
<dbReference type="PROSITE" id="PS50929">
    <property type="entry name" value="ABC_TM1F"/>
    <property type="match status" value="1"/>
</dbReference>
<keyword evidence="12" id="KW-1185">Reference proteome</keyword>
<feature type="non-terminal residue" evidence="11">
    <location>
        <position position="1"/>
    </location>
</feature>
<name>A0A443S7X5_9ACAR</name>
<evidence type="ECO:0000256" key="1">
    <source>
        <dbReference type="ARBA" id="ARBA00004141"/>
    </source>
</evidence>